<dbReference type="PIRSF" id="PIRSF016493">
    <property type="entry name" value="Glycyl_aminpptds"/>
    <property type="match status" value="1"/>
</dbReference>
<dbReference type="STRING" id="1129794.C427_3274"/>
<dbReference type="EMBL" id="CP003837">
    <property type="protein sequence ID" value="AGH45383.1"/>
    <property type="molecule type" value="Genomic_DNA"/>
</dbReference>
<dbReference type="Gene3D" id="2.60.40.3650">
    <property type="match status" value="1"/>
</dbReference>
<gene>
    <name evidence="2" type="ORF">C427_3274</name>
</gene>
<accession>K7AS00</accession>
<dbReference type="InterPro" id="IPR001478">
    <property type="entry name" value="PDZ"/>
</dbReference>
<dbReference type="SMART" id="SM00228">
    <property type="entry name" value="PDZ"/>
    <property type="match status" value="1"/>
</dbReference>
<name>K7AS00_9ALTE</name>
<dbReference type="OrthoDB" id="9778516at2"/>
<dbReference type="Pfam" id="PF17899">
    <property type="entry name" value="Peptidase_M61_N"/>
    <property type="match status" value="1"/>
</dbReference>
<dbReference type="RefSeq" id="WP_007638620.1">
    <property type="nucleotide sequence ID" value="NC_020514.1"/>
</dbReference>
<dbReference type="InterPro" id="IPR007963">
    <property type="entry name" value="Peptidase_M61_catalytic"/>
</dbReference>
<dbReference type="PATRIC" id="fig|1129794.4.peg.3252"/>
<sequence length="598" mass="68044">MHIHPSPIHYHINVSSIPGHVFDVRLHIKNPDENGQILTLPAWIPGSYMIRDFAKNIVKISAQDDMGTDINIQKLDKQTWQAQAVSTTLTIQYQIYAFDLSVRSAYINDEMAFLNGTNMFLAVVGQTDQPCGLTLQKPVQPELSHWQVATTMPTEMQDTHAFGEYYADNYEGLIDHPVLMGEFDILPFSAAGVEFELILAGGHQADVQRITKDLTKVCQHHIDFFADTPPVKRYQFITLLTDNAFGGLEHMSSTALMYSRNDLPSLSDAEKMTDGYRVFLSLCSHEFFHTWHVKRIKPEELFGAALDKERYTEQLWIYEGFTSYYDDFSLLRCGLITQTEYLKVVGQNLTRLLRNKGRFKQTITESSFDAWTKFYKQDESAVNNIVSYYNKGAVLAMCLDLLIKSESDGNYSLDDVMRNLWEQYGKLAIPTPVDVIQNIVKTQLNLDLNAFFQSALYSTEELPFNELLEKFGVECHFLPRENLDDKGGEMTTSPIKIDFGAQIKMQEIGVQIIQVTEQTAAYESGLQVGDVLIAINKWVVSKENLIPQLNHLTIGQTVQLNVIRDKKLKPLTFLARAASKDTIALEVIEQQQCNRWLS</sequence>
<dbReference type="InterPro" id="IPR027268">
    <property type="entry name" value="Peptidase_M4/M1_CTD_sf"/>
</dbReference>
<reference evidence="2 3" key="1">
    <citation type="journal article" date="2013" name="Genome Announc.">
        <title>Complete Genome Sequence of Glaciecola psychrophila Strain 170T.</title>
        <authorList>
            <person name="Yin J."/>
            <person name="Chen J."/>
            <person name="Liu G."/>
            <person name="Yu Y."/>
            <person name="Song L."/>
            <person name="Wang X."/>
            <person name="Qu X."/>
        </authorList>
    </citation>
    <scope>NUCLEOTIDE SEQUENCE [LARGE SCALE GENOMIC DNA]</scope>
    <source>
        <strain evidence="2 3">170</strain>
    </source>
</reference>
<dbReference type="KEGG" id="gps:C427_3274"/>
<dbReference type="AlphaFoldDB" id="K7AS00"/>
<dbReference type="Proteomes" id="UP000011864">
    <property type="component" value="Chromosome"/>
</dbReference>
<dbReference type="InterPro" id="IPR036034">
    <property type="entry name" value="PDZ_sf"/>
</dbReference>
<feature type="domain" description="PDZ" evidence="1">
    <location>
        <begin position="497"/>
        <end position="566"/>
    </location>
</feature>
<dbReference type="InterPro" id="IPR040756">
    <property type="entry name" value="Peptidase_M61_N"/>
</dbReference>
<proteinExistence type="predicted"/>
<organism evidence="2 3">
    <name type="scientific">Paraglaciecola psychrophila 170</name>
    <dbReference type="NCBI Taxonomy" id="1129794"/>
    <lineage>
        <taxon>Bacteria</taxon>
        <taxon>Pseudomonadati</taxon>
        <taxon>Pseudomonadota</taxon>
        <taxon>Gammaproteobacteria</taxon>
        <taxon>Alteromonadales</taxon>
        <taxon>Alteromonadaceae</taxon>
        <taxon>Paraglaciecola</taxon>
    </lineage>
</organism>
<dbReference type="Pfam" id="PF13180">
    <property type="entry name" value="PDZ_2"/>
    <property type="match status" value="1"/>
</dbReference>
<dbReference type="eggNOG" id="COG3975">
    <property type="taxonomic scope" value="Bacteria"/>
</dbReference>
<dbReference type="HOGENOM" id="CLU_022755_0_1_6"/>
<dbReference type="InterPro" id="IPR024191">
    <property type="entry name" value="Peptidase_M61"/>
</dbReference>
<dbReference type="Gene3D" id="1.10.390.10">
    <property type="entry name" value="Neutral Protease Domain 2"/>
    <property type="match status" value="1"/>
</dbReference>
<dbReference type="Gene3D" id="2.30.42.10">
    <property type="match status" value="1"/>
</dbReference>
<dbReference type="SUPFAM" id="SSF55486">
    <property type="entry name" value="Metalloproteases ('zincins'), catalytic domain"/>
    <property type="match status" value="1"/>
</dbReference>
<protein>
    <submittedName>
        <fullName evidence="2">Peptidase M61</fullName>
    </submittedName>
</protein>
<evidence type="ECO:0000313" key="2">
    <source>
        <dbReference type="EMBL" id="AGH45383.1"/>
    </source>
</evidence>
<dbReference type="Pfam" id="PF05299">
    <property type="entry name" value="Peptidase_M61"/>
    <property type="match status" value="1"/>
</dbReference>
<keyword evidence="3" id="KW-1185">Reference proteome</keyword>
<evidence type="ECO:0000313" key="3">
    <source>
        <dbReference type="Proteomes" id="UP000011864"/>
    </source>
</evidence>
<dbReference type="SUPFAM" id="SSF50156">
    <property type="entry name" value="PDZ domain-like"/>
    <property type="match status" value="1"/>
</dbReference>
<evidence type="ECO:0000259" key="1">
    <source>
        <dbReference type="SMART" id="SM00228"/>
    </source>
</evidence>